<keyword evidence="1" id="KW-1185">Reference proteome</keyword>
<dbReference type="AlphaFoldDB" id="A0A183F8S5"/>
<accession>A0A183F8S5</accession>
<organism evidence="1 2">
    <name type="scientific">Heligmosomoides polygyrus</name>
    <name type="common">Parasitic roundworm</name>
    <dbReference type="NCBI Taxonomy" id="6339"/>
    <lineage>
        <taxon>Eukaryota</taxon>
        <taxon>Metazoa</taxon>
        <taxon>Ecdysozoa</taxon>
        <taxon>Nematoda</taxon>
        <taxon>Chromadorea</taxon>
        <taxon>Rhabditida</taxon>
        <taxon>Rhabditina</taxon>
        <taxon>Rhabditomorpha</taxon>
        <taxon>Strongyloidea</taxon>
        <taxon>Heligmosomidae</taxon>
        <taxon>Heligmosomoides</taxon>
    </lineage>
</organism>
<reference evidence="2" key="1">
    <citation type="submission" date="2019-09" db="UniProtKB">
        <authorList>
            <consortium name="WormBaseParasite"/>
        </authorList>
    </citation>
    <scope>IDENTIFICATION</scope>
</reference>
<proteinExistence type="predicted"/>
<dbReference type="WBParaSite" id="HPBE_0000256701-mRNA-1">
    <property type="protein sequence ID" value="HPBE_0000256701-mRNA-1"/>
    <property type="gene ID" value="HPBE_0000256701"/>
</dbReference>
<sequence length="106" mass="12609">LCSDAVSNLLRCVLRISLDLFRENEIKLRMSDARRSLESMVYDKEKFPLLIIITKDRGSYNITDICSGRSCFFANMCENSNNIRISNTWLFRIWHNDDFCERRSFR</sequence>
<evidence type="ECO:0000313" key="1">
    <source>
        <dbReference type="Proteomes" id="UP000050761"/>
    </source>
</evidence>
<protein>
    <submittedName>
        <fullName evidence="2">Ras-associating domain-containing protein</fullName>
    </submittedName>
</protein>
<name>A0A183F8S5_HELPZ</name>
<dbReference type="Proteomes" id="UP000050761">
    <property type="component" value="Unassembled WGS sequence"/>
</dbReference>
<evidence type="ECO:0000313" key="2">
    <source>
        <dbReference type="WBParaSite" id="HPBE_0000256701-mRNA-1"/>
    </source>
</evidence>